<organism evidence="7 8">
    <name type="scientific">Natronincola ferrireducens</name>
    <dbReference type="NCBI Taxonomy" id="393762"/>
    <lineage>
        <taxon>Bacteria</taxon>
        <taxon>Bacillati</taxon>
        <taxon>Bacillota</taxon>
        <taxon>Clostridia</taxon>
        <taxon>Peptostreptococcales</taxon>
        <taxon>Natronincolaceae</taxon>
        <taxon>Natronincola</taxon>
    </lineage>
</organism>
<dbReference type="PANTHER" id="PTHR43808:SF8">
    <property type="entry name" value="PEPTIDASE M20 DIMERISATION DOMAIN-CONTAINING PROTEIN"/>
    <property type="match status" value="1"/>
</dbReference>
<reference evidence="7 8" key="1">
    <citation type="submission" date="2016-10" db="EMBL/GenBank/DDBJ databases">
        <authorList>
            <person name="de Groot N.N."/>
        </authorList>
    </citation>
    <scope>NUCLEOTIDE SEQUENCE [LARGE SCALE GENOMIC DNA]</scope>
    <source>
        <strain evidence="7 8">DSM 18346</strain>
    </source>
</reference>
<keyword evidence="3" id="KW-0479">Metal-binding</keyword>
<dbReference type="InterPro" id="IPR001261">
    <property type="entry name" value="ArgE/DapE_CS"/>
</dbReference>
<feature type="domain" description="Peptidase M20 dimerisation" evidence="6">
    <location>
        <begin position="195"/>
        <end position="297"/>
    </location>
</feature>
<dbReference type="InterPro" id="IPR036264">
    <property type="entry name" value="Bact_exopeptidase_dim_dom"/>
</dbReference>
<dbReference type="Pfam" id="PF07687">
    <property type="entry name" value="M20_dimer"/>
    <property type="match status" value="1"/>
</dbReference>
<comment type="similarity">
    <text evidence="2">Belongs to the peptidase M20A family.</text>
</comment>
<dbReference type="InterPro" id="IPR050072">
    <property type="entry name" value="Peptidase_M20A"/>
</dbReference>
<sequence length="403" mass="44319">METAKDLAQYINYERVTALLTDLVKIYSPYFEEDEVMEYTYKWLKEQGLDASFHHYHEKKVTDFRGTNVVGRLKGKNKGPIVLLNGHLDTVQICEGWTRDPLGAEIEDGKLYGVGALDMKGGCVAIMLAVEAFSKTVKDFNGEVLYTFVSDEEGPYGLGTDALILDGYTQDVDVAIVPEPSSGFSDVAFPCICLGARGGWNYTVTFKGKSAHAANPEKGIDAIEDAAKVLLELKKSPLNHDPKLGQGSIAVIDFKGGGAACSIADTASFTIFRHTVRGEDLAYLKREVEEAVKRAAIKSTATMEFREAPHPESGGFHPYTVSEDNPYTKALKKTILEVTGEEAKTAYFASIGDFNSLGDRAKLPTYVIGPTGENYHSYDEYVEINSVVKTAEIIYHYLKEILV</sequence>
<keyword evidence="4" id="KW-0378">Hydrolase</keyword>
<dbReference type="Proteomes" id="UP000198718">
    <property type="component" value="Unassembled WGS sequence"/>
</dbReference>
<dbReference type="GO" id="GO:0016787">
    <property type="term" value="F:hydrolase activity"/>
    <property type="evidence" value="ECO:0007669"/>
    <property type="project" value="UniProtKB-KW"/>
</dbReference>
<dbReference type="SUPFAM" id="SSF55031">
    <property type="entry name" value="Bacterial exopeptidase dimerisation domain"/>
    <property type="match status" value="1"/>
</dbReference>
<dbReference type="Gene3D" id="3.40.630.10">
    <property type="entry name" value="Zn peptidases"/>
    <property type="match status" value="2"/>
</dbReference>
<dbReference type="EMBL" id="FNFP01000001">
    <property type="protein sequence ID" value="SDJ88552.1"/>
    <property type="molecule type" value="Genomic_DNA"/>
</dbReference>
<dbReference type="Gene3D" id="3.30.70.360">
    <property type="match status" value="1"/>
</dbReference>
<evidence type="ECO:0000256" key="3">
    <source>
        <dbReference type="ARBA" id="ARBA00022723"/>
    </source>
</evidence>
<evidence type="ECO:0000313" key="8">
    <source>
        <dbReference type="Proteomes" id="UP000198718"/>
    </source>
</evidence>
<comment type="cofactor">
    <cofactor evidence="1">
        <name>Zn(2+)</name>
        <dbReference type="ChEBI" id="CHEBI:29105"/>
    </cofactor>
</comment>
<dbReference type="STRING" id="393762.SAMN05660472_00187"/>
<name>A0A1G8XDB4_9FIRM</name>
<gene>
    <name evidence="7" type="ORF">SAMN05660472_00187</name>
</gene>
<evidence type="ECO:0000256" key="5">
    <source>
        <dbReference type="ARBA" id="ARBA00022833"/>
    </source>
</evidence>
<protein>
    <submittedName>
        <fullName evidence="7">Succinyl-diaminopimelate desuccinylase</fullName>
    </submittedName>
</protein>
<evidence type="ECO:0000256" key="4">
    <source>
        <dbReference type="ARBA" id="ARBA00022801"/>
    </source>
</evidence>
<keyword evidence="5" id="KW-0862">Zinc</keyword>
<dbReference type="PROSITE" id="PS00758">
    <property type="entry name" value="ARGE_DAPE_CPG2_1"/>
    <property type="match status" value="1"/>
</dbReference>
<evidence type="ECO:0000313" key="7">
    <source>
        <dbReference type="EMBL" id="SDJ88552.1"/>
    </source>
</evidence>
<accession>A0A1G8XDB4</accession>
<dbReference type="RefSeq" id="WP_208974650.1">
    <property type="nucleotide sequence ID" value="NZ_FNFP01000001.1"/>
</dbReference>
<evidence type="ECO:0000256" key="1">
    <source>
        <dbReference type="ARBA" id="ARBA00001947"/>
    </source>
</evidence>
<dbReference type="SUPFAM" id="SSF53187">
    <property type="entry name" value="Zn-dependent exopeptidases"/>
    <property type="match status" value="1"/>
</dbReference>
<evidence type="ECO:0000256" key="2">
    <source>
        <dbReference type="ARBA" id="ARBA00006247"/>
    </source>
</evidence>
<keyword evidence="8" id="KW-1185">Reference proteome</keyword>
<dbReference type="PANTHER" id="PTHR43808">
    <property type="entry name" value="ACETYLORNITHINE DEACETYLASE"/>
    <property type="match status" value="1"/>
</dbReference>
<dbReference type="Pfam" id="PF01546">
    <property type="entry name" value="Peptidase_M20"/>
    <property type="match status" value="1"/>
</dbReference>
<proteinExistence type="inferred from homology"/>
<dbReference type="InterPro" id="IPR011650">
    <property type="entry name" value="Peptidase_M20_dimer"/>
</dbReference>
<dbReference type="InterPro" id="IPR002933">
    <property type="entry name" value="Peptidase_M20"/>
</dbReference>
<dbReference type="GO" id="GO:0046872">
    <property type="term" value="F:metal ion binding"/>
    <property type="evidence" value="ECO:0007669"/>
    <property type="project" value="UniProtKB-KW"/>
</dbReference>
<evidence type="ECO:0000259" key="6">
    <source>
        <dbReference type="Pfam" id="PF07687"/>
    </source>
</evidence>
<dbReference type="AlphaFoldDB" id="A0A1G8XDB4"/>